<reference evidence="2" key="2">
    <citation type="submission" date="2015-03" db="EMBL/GenBank/DDBJ databases">
        <authorList>
            <person name="Chow C.-E.T."/>
            <person name="Winget D.M."/>
            <person name="White R.A.III."/>
            <person name="Hallam S.J."/>
            <person name="Suttle C.A."/>
        </authorList>
    </citation>
    <scope>NUCLEOTIDE SEQUENCE</scope>
    <source>
        <strain evidence="2">Anoxic2_2</strain>
    </source>
</reference>
<dbReference type="EMBL" id="KR029586">
    <property type="protein sequence ID" value="AKH46784.1"/>
    <property type="molecule type" value="Genomic_DNA"/>
</dbReference>
<keyword evidence="1" id="KW-1133">Transmembrane helix</keyword>
<sequence>MISVFSLIIVFNPRILFFLILVIISVTYLTILFYPISIYSVYLDLTTTSAVHAHNSSTPLIRASLVGYS</sequence>
<keyword evidence="1" id="KW-0812">Transmembrane</keyword>
<proteinExistence type="predicted"/>
<organism evidence="2">
    <name type="scientific">uncultured marine virus</name>
    <dbReference type="NCBI Taxonomy" id="186617"/>
    <lineage>
        <taxon>Viruses</taxon>
        <taxon>environmental samples</taxon>
    </lineage>
</organism>
<evidence type="ECO:0000313" key="2">
    <source>
        <dbReference type="EMBL" id="AKH46784.1"/>
    </source>
</evidence>
<feature type="transmembrane region" description="Helical" evidence="1">
    <location>
        <begin position="15"/>
        <end position="36"/>
    </location>
</feature>
<evidence type="ECO:0000256" key="1">
    <source>
        <dbReference type="SAM" id="Phobius"/>
    </source>
</evidence>
<keyword evidence="1" id="KW-0472">Membrane</keyword>
<accession>A0A0F7L2J6</accession>
<name>A0A0F7L2J6_9VIRU</name>
<reference evidence="2" key="1">
    <citation type="journal article" date="2015" name="Front. Microbiol.">
        <title>Combining genomic sequencing methods to explore viral diversity and reveal potential virus-host interactions.</title>
        <authorList>
            <person name="Chow C.E."/>
            <person name="Winget D.M."/>
            <person name="White R.A.III."/>
            <person name="Hallam S.J."/>
            <person name="Suttle C.A."/>
        </authorList>
    </citation>
    <scope>NUCLEOTIDE SEQUENCE</scope>
    <source>
        <strain evidence="2">Anoxic2_2</strain>
    </source>
</reference>
<protein>
    <submittedName>
        <fullName evidence="2">Uncharacterized protein</fullName>
    </submittedName>
</protein>